<evidence type="ECO:0000256" key="4">
    <source>
        <dbReference type="ARBA" id="ARBA00038058"/>
    </source>
</evidence>
<comment type="similarity">
    <text evidence="4">Belongs to the helicase family. DinG subfamily.</text>
</comment>
<dbReference type="KEGG" id="nwa:Nwat_1236"/>
<sequence length="640" mass="71180">MEYALFSVVELLGEDGPLARQIEGFTPRRQQQEMAEVVARALEGRQTLVTEAGTGTGKTYAYLVPALLSGVKVIISTGTKHLQDQLYHRDLPLVKNALGISAQVALLKGRSNYLCLHRLHLFTQEGEASHGRLAVDLVKAQLWARQTSAGDIGELSGVADDSPVWPRITSTADNCFGQGCPSFAECHLMAARRQAQEADILVVNHHLLLSDMALQEEGHGDLLPLAKAYILDEAHQLPETASRFFGRRVSGRQLLDLARDSGAEQRNDAPDMLAIRDACQWLEKTVADFRLALGLGERRLAWRKVADTPPVALALEQLSKALADLEVELEPAAVRGKGLDHCFKRCGSLREQLAMFAEEASDDFVYWFETYHRSFILSASPLAISENFQAYMECRPGAWIFTSATMAVGEYFDHFNHQLGLTMPATYRWESPFDFQRQALLYQPVGLPEPHDPGYTQAVIEEALPVLEASRGRAFLLFTSHRALKEAHGLLKDRITFPLLVQGSAPRSELLRRFRALGNGVLLGTSSFWEGVDVRGEALSCVIIDKLPFASPGEPLLQARIEAIRRQGGNPFMDYQLPNAVIQLKQGVGRLIRDEHDRGVLMLCDPRLRSKSYGRLFLESLPSIAQSQDIEEVEAFFRRG</sequence>
<proteinExistence type="inferred from homology"/>
<dbReference type="Gene3D" id="3.40.50.300">
    <property type="entry name" value="P-loop containing nucleotide triphosphate hydrolases"/>
    <property type="match status" value="2"/>
</dbReference>
<name>D8K5J0_NITWC</name>
<dbReference type="SMART" id="SM00491">
    <property type="entry name" value="HELICc2"/>
    <property type="match status" value="1"/>
</dbReference>
<dbReference type="InterPro" id="IPR011545">
    <property type="entry name" value="DEAD/DEAH_box_helicase_dom"/>
</dbReference>
<dbReference type="GO" id="GO:0005524">
    <property type="term" value="F:ATP binding"/>
    <property type="evidence" value="ECO:0007669"/>
    <property type="project" value="UniProtKB-KW"/>
</dbReference>
<dbReference type="InterPro" id="IPR027417">
    <property type="entry name" value="P-loop_NTPase"/>
</dbReference>
<dbReference type="Pfam" id="PF00270">
    <property type="entry name" value="DEAD"/>
    <property type="match status" value="1"/>
</dbReference>
<keyword evidence="7" id="KW-1185">Reference proteome</keyword>
<dbReference type="Proteomes" id="UP000000393">
    <property type="component" value="Chromosome"/>
</dbReference>
<dbReference type="SUPFAM" id="SSF52540">
    <property type="entry name" value="P-loop containing nucleoside triphosphate hydrolases"/>
    <property type="match status" value="2"/>
</dbReference>
<dbReference type="PROSITE" id="PS51193">
    <property type="entry name" value="HELICASE_ATP_BIND_2"/>
    <property type="match status" value="1"/>
</dbReference>
<keyword evidence="1" id="KW-0547">Nucleotide-binding</keyword>
<gene>
    <name evidence="6" type="ordered locus">Nwat_1236</name>
</gene>
<dbReference type="GO" id="GO:0003676">
    <property type="term" value="F:nucleic acid binding"/>
    <property type="evidence" value="ECO:0007669"/>
    <property type="project" value="InterPro"/>
</dbReference>
<dbReference type="GO" id="GO:0016818">
    <property type="term" value="F:hydrolase activity, acting on acid anhydrides, in phosphorus-containing anhydrides"/>
    <property type="evidence" value="ECO:0007669"/>
    <property type="project" value="InterPro"/>
</dbReference>
<dbReference type="eggNOG" id="COG1199">
    <property type="taxonomic scope" value="Bacteria"/>
</dbReference>
<dbReference type="InterPro" id="IPR045028">
    <property type="entry name" value="DinG/Rad3-like"/>
</dbReference>
<dbReference type="InterPro" id="IPR006555">
    <property type="entry name" value="ATP-dep_Helicase_C"/>
</dbReference>
<dbReference type="PANTHER" id="PTHR11472">
    <property type="entry name" value="DNA REPAIR DEAD HELICASE RAD3/XP-D SUBFAMILY MEMBER"/>
    <property type="match status" value="1"/>
</dbReference>
<feature type="domain" description="Helicase ATP-binding" evidence="5">
    <location>
        <begin position="17"/>
        <end position="279"/>
    </location>
</feature>
<dbReference type="GO" id="GO:0006281">
    <property type="term" value="P:DNA repair"/>
    <property type="evidence" value="ECO:0007669"/>
    <property type="project" value="TreeGrafter"/>
</dbReference>
<organism evidence="6 7">
    <name type="scientific">Nitrosococcus watsoni (strain C-113)</name>
    <dbReference type="NCBI Taxonomy" id="105559"/>
    <lineage>
        <taxon>Bacteria</taxon>
        <taxon>Pseudomonadati</taxon>
        <taxon>Pseudomonadota</taxon>
        <taxon>Gammaproteobacteria</taxon>
        <taxon>Chromatiales</taxon>
        <taxon>Chromatiaceae</taxon>
        <taxon>Nitrosococcus</taxon>
    </lineage>
</organism>
<dbReference type="GO" id="GO:0003678">
    <property type="term" value="F:DNA helicase activity"/>
    <property type="evidence" value="ECO:0007669"/>
    <property type="project" value="TreeGrafter"/>
</dbReference>
<evidence type="ECO:0000313" key="7">
    <source>
        <dbReference type="Proteomes" id="UP000000393"/>
    </source>
</evidence>
<dbReference type="PANTHER" id="PTHR11472:SF34">
    <property type="entry name" value="REGULATOR OF TELOMERE ELONGATION HELICASE 1"/>
    <property type="match status" value="1"/>
</dbReference>
<dbReference type="EMBL" id="CP002086">
    <property type="protein sequence ID" value="ADJ28167.1"/>
    <property type="molecule type" value="Genomic_DNA"/>
</dbReference>
<dbReference type="RefSeq" id="WP_013220263.1">
    <property type="nucleotide sequence ID" value="NC_014315.1"/>
</dbReference>
<keyword evidence="3" id="KW-0067">ATP-binding</keyword>
<evidence type="ECO:0000256" key="1">
    <source>
        <dbReference type="ARBA" id="ARBA00022741"/>
    </source>
</evidence>
<dbReference type="STRING" id="105559.Nwat_1236"/>
<evidence type="ECO:0000313" key="6">
    <source>
        <dbReference type="EMBL" id="ADJ28167.1"/>
    </source>
</evidence>
<keyword evidence="6" id="KW-0347">Helicase</keyword>
<evidence type="ECO:0000259" key="5">
    <source>
        <dbReference type="PROSITE" id="PS51193"/>
    </source>
</evidence>
<evidence type="ECO:0000256" key="3">
    <source>
        <dbReference type="ARBA" id="ARBA00022840"/>
    </source>
</evidence>
<evidence type="ECO:0000256" key="2">
    <source>
        <dbReference type="ARBA" id="ARBA00022801"/>
    </source>
</evidence>
<dbReference type="AlphaFoldDB" id="D8K5J0"/>
<keyword evidence="2" id="KW-0378">Hydrolase</keyword>
<dbReference type="OrthoDB" id="9805194at2"/>
<dbReference type="HOGENOM" id="CLU_012117_2_2_6"/>
<protein>
    <submittedName>
        <fullName evidence="6">Helicase c2</fullName>
    </submittedName>
</protein>
<reference evidence="6 7" key="1">
    <citation type="submission" date="2010-06" db="EMBL/GenBank/DDBJ databases">
        <title>Complete sequence of chromosome of Nitrosococcus watsoni C-113.</title>
        <authorList>
            <consortium name="US DOE Joint Genome Institute"/>
            <person name="Lucas S."/>
            <person name="Copeland A."/>
            <person name="Lapidus A."/>
            <person name="Cheng J.-F."/>
            <person name="Bruce D."/>
            <person name="Goodwin L."/>
            <person name="Pitluck S."/>
            <person name="Malfatti S.A."/>
            <person name="Chain P.S.G."/>
            <person name="Land M."/>
            <person name="Hauser L."/>
            <person name="Kyrpides N."/>
            <person name="Ivanova N."/>
            <person name="Cambell M.A."/>
            <person name="Heidelberg J.F."/>
            <person name="Klotz M.G."/>
            <person name="Woyke T."/>
        </authorList>
    </citation>
    <scope>NUCLEOTIDE SEQUENCE [LARGE SCALE GENOMIC DNA]</scope>
    <source>
        <strain evidence="6 7">C-113</strain>
    </source>
</reference>
<accession>D8K5J0</accession>
<dbReference type="Pfam" id="PF13307">
    <property type="entry name" value="Helicase_C_2"/>
    <property type="match status" value="1"/>
</dbReference>
<dbReference type="InterPro" id="IPR014013">
    <property type="entry name" value="Helic_SF1/SF2_ATP-bd_DinG/Rad3"/>
</dbReference>